<feature type="domain" description="ZFYVE26-like TPR repeats" evidence="3">
    <location>
        <begin position="761"/>
        <end position="897"/>
    </location>
</feature>
<dbReference type="Pfam" id="PF25569">
    <property type="entry name" value="TPR_ZFYVE26"/>
    <property type="match status" value="1"/>
</dbReference>
<feature type="region of interest" description="Disordered" evidence="1">
    <location>
        <begin position="150"/>
        <end position="171"/>
    </location>
</feature>
<evidence type="ECO:0000256" key="1">
    <source>
        <dbReference type="SAM" id="MobiDB-lite"/>
    </source>
</evidence>
<protein>
    <recommendedName>
        <fullName evidence="3">ZFYVE26-like TPR repeats domain-containing protein</fullName>
    </recommendedName>
</protein>
<comment type="caution">
    <text evidence="4">The sequence shown here is derived from an EMBL/GenBank/DDBJ whole genome shotgun (WGS) entry which is preliminary data.</text>
</comment>
<keyword evidence="5" id="KW-1185">Reference proteome</keyword>
<name>I0YWA2_COCSC</name>
<evidence type="ECO:0000256" key="2">
    <source>
        <dbReference type="SAM" id="SignalP"/>
    </source>
</evidence>
<dbReference type="GeneID" id="17040658"/>
<dbReference type="KEGG" id="csl:COCSUDRAFT_42320"/>
<dbReference type="RefSeq" id="XP_005647215.1">
    <property type="nucleotide sequence ID" value="XM_005647158.1"/>
</dbReference>
<gene>
    <name evidence="4" type="ORF">COCSUDRAFT_42320</name>
</gene>
<dbReference type="STRING" id="574566.I0YWA2"/>
<accession>I0YWA2</accession>
<dbReference type="OrthoDB" id="1936617at2759"/>
<reference evidence="4 5" key="1">
    <citation type="journal article" date="2012" name="Genome Biol.">
        <title>The genome of the polar eukaryotic microalga coccomyxa subellipsoidea reveals traits of cold adaptation.</title>
        <authorList>
            <person name="Blanc G."/>
            <person name="Agarkova I."/>
            <person name="Grimwood J."/>
            <person name="Kuo A."/>
            <person name="Brueggeman A."/>
            <person name="Dunigan D."/>
            <person name="Gurnon J."/>
            <person name="Ladunga I."/>
            <person name="Lindquist E."/>
            <person name="Lucas S."/>
            <person name="Pangilinan J."/>
            <person name="Proschold T."/>
            <person name="Salamov A."/>
            <person name="Schmutz J."/>
            <person name="Weeks D."/>
            <person name="Yamada T."/>
            <person name="Claverie J.M."/>
            <person name="Grigoriev I."/>
            <person name="Van Etten J."/>
            <person name="Lomsadze A."/>
            <person name="Borodovsky M."/>
        </authorList>
    </citation>
    <scope>NUCLEOTIDE SEQUENCE [LARGE SCALE GENOMIC DNA]</scope>
    <source>
        <strain evidence="4 5">C-169</strain>
    </source>
</reference>
<dbReference type="eggNOG" id="KOG1811">
    <property type="taxonomic scope" value="Eukaryota"/>
</dbReference>
<dbReference type="EMBL" id="AGSI01000009">
    <property type="protein sequence ID" value="EIE22671.1"/>
    <property type="molecule type" value="Genomic_DNA"/>
</dbReference>
<dbReference type="PANTHER" id="PTHR35478:SF1">
    <property type="entry name" value="ZINC FINGER FYVE DOMAIN-CONTAINING PROTEIN 26"/>
    <property type="match status" value="1"/>
</dbReference>
<organism evidence="4 5">
    <name type="scientific">Coccomyxa subellipsoidea (strain C-169)</name>
    <name type="common">Green microalga</name>
    <dbReference type="NCBI Taxonomy" id="574566"/>
    <lineage>
        <taxon>Eukaryota</taxon>
        <taxon>Viridiplantae</taxon>
        <taxon>Chlorophyta</taxon>
        <taxon>core chlorophytes</taxon>
        <taxon>Trebouxiophyceae</taxon>
        <taxon>Trebouxiophyceae incertae sedis</taxon>
        <taxon>Coccomyxaceae</taxon>
        <taxon>Coccomyxa</taxon>
        <taxon>Coccomyxa subellipsoidea</taxon>
    </lineage>
</organism>
<dbReference type="AlphaFoldDB" id="I0YWA2"/>
<feature type="region of interest" description="Disordered" evidence="1">
    <location>
        <begin position="110"/>
        <end position="137"/>
    </location>
</feature>
<evidence type="ECO:0000259" key="3">
    <source>
        <dbReference type="Pfam" id="PF25569"/>
    </source>
</evidence>
<proteinExistence type="predicted"/>
<feature type="region of interest" description="Disordered" evidence="1">
    <location>
        <begin position="508"/>
        <end position="531"/>
    </location>
</feature>
<feature type="chain" id="PRO_5003637352" description="ZFYVE26-like TPR repeats domain-containing protein" evidence="2">
    <location>
        <begin position="23"/>
        <end position="900"/>
    </location>
</feature>
<keyword evidence="2" id="KW-0732">Signal</keyword>
<feature type="compositionally biased region" description="Low complexity" evidence="1">
    <location>
        <begin position="513"/>
        <end position="527"/>
    </location>
</feature>
<dbReference type="Proteomes" id="UP000007264">
    <property type="component" value="Unassembled WGS sequence"/>
</dbReference>
<dbReference type="InterPro" id="IPR057946">
    <property type="entry name" value="TPR_ZFYVE26"/>
</dbReference>
<feature type="signal peptide" evidence="2">
    <location>
        <begin position="1"/>
        <end position="22"/>
    </location>
</feature>
<evidence type="ECO:0000313" key="4">
    <source>
        <dbReference type="EMBL" id="EIE22671.1"/>
    </source>
</evidence>
<evidence type="ECO:0000313" key="5">
    <source>
        <dbReference type="Proteomes" id="UP000007264"/>
    </source>
</evidence>
<dbReference type="PANTHER" id="PTHR35478">
    <property type="entry name" value="ZINC FINGER FYVE DOMAIN PROTEIN"/>
    <property type="match status" value="1"/>
</dbReference>
<sequence length="900" mass="97030">MQHRQALVSLLSTLTPALSGHAQLLEQLQDTQLGLDTLSHIPQPWTDRLAHLLSSPPLIVESLIMTQQFAIAKDVLAAQPKLQDDTMLLHYARRAVQFDRWYVVPTLSRRGSTPSFVPLSRRSSTASIPSPHSQTPTHTLQAAASNLAQRLGGQGNGWGEDPSQHGPRGQGAGIVPWQVLSGDEHADEQLRENHHFVTAPNARLLRKILSLCSSRMVAAESALDIASKLASGQLRVPLEDLAHDATEMERALEAANTLVDVLEFASSQLDDLTKAGHKSAKASTATAALRTRVASLAQKADMAQILLGNLVPINLDDMESNEQVEALVGRLVREEQYALAAYVTKRWGLDACAVWEQWAHSLIMLARYEEAEGRLSNALRSPGSADVAQRFVTLLEGAEWFLWTQDTVPVNLAALQDLCTALTSATLEDGEESLSVAEFLKMLRTPQRLPSAEQAAYKSMPEAQMVGRRYALAEKLLREYAPAKLLAFMFKHGQAAAACELLYPPAPAPTPSGSPASADSSGGSSEGQPITTRYGNSTHLLDLCCRHNELRTQQRTLAAGGPRGRMLMLTYRCPWKPGSSSCRGATWRSGGLTKQLMALLRSFCAPQWGVACVRLSSMAPDFTTAVRLLENAAVHFQTALESLQNSTPSRQQGVAGGMRLSAAQLMEQTTQAQLQAEVYRCVSAMLASEARGRLGFRLPGVGPAAPAPAVAPALYCLYRDCPAPSAPPMQQRRLAVAERLLPVNFDLAFRALHAFGGDRPARTFASVAASLARRDELAALKSLLQSVQGTITDAEWDEVLAAAVAGLANGQERPVSGNSWAASWAGEDDLTSPAEELVLSMRSHRSKVQSLLKLGLLRHAFEVAQAAGSRADVQLVAADAGRRANADIVALCTAYLQSDG</sequence>